<evidence type="ECO:0000256" key="1">
    <source>
        <dbReference type="SAM" id="MobiDB-lite"/>
    </source>
</evidence>
<proteinExistence type="predicted"/>
<accession>A0A1X2HN52</accession>
<reference evidence="3 4" key="1">
    <citation type="submission" date="2016-07" db="EMBL/GenBank/DDBJ databases">
        <title>Pervasive Adenine N6-methylation of Active Genes in Fungi.</title>
        <authorList>
            <consortium name="DOE Joint Genome Institute"/>
            <person name="Mondo S.J."/>
            <person name="Dannebaum R.O."/>
            <person name="Kuo R.C."/>
            <person name="Labutti K."/>
            <person name="Haridas S."/>
            <person name="Kuo A."/>
            <person name="Salamov A."/>
            <person name="Ahrendt S.R."/>
            <person name="Lipzen A."/>
            <person name="Sullivan W."/>
            <person name="Andreopoulos W.B."/>
            <person name="Clum A."/>
            <person name="Lindquist E."/>
            <person name="Daum C."/>
            <person name="Ramamoorthy G.K."/>
            <person name="Gryganskyi A."/>
            <person name="Culley D."/>
            <person name="Magnuson J.K."/>
            <person name="James T.Y."/>
            <person name="O'Malley M.A."/>
            <person name="Stajich J.E."/>
            <person name="Spatafora J.W."/>
            <person name="Visel A."/>
            <person name="Grigoriev I.V."/>
        </authorList>
    </citation>
    <scope>NUCLEOTIDE SEQUENCE [LARGE SCALE GENOMIC DNA]</scope>
    <source>
        <strain evidence="3 4">NRRL 2496</strain>
    </source>
</reference>
<keyword evidence="2" id="KW-1133">Transmembrane helix</keyword>
<feature type="transmembrane region" description="Helical" evidence="2">
    <location>
        <begin position="39"/>
        <end position="56"/>
    </location>
</feature>
<sequence>MPSILSTISCVVLTPIVATILAVLGSLAIVTSALTSSFISIRLILLALEFASGLTMDSLSRYFRRLLGLRCPKTTADPSPPAPTQYPSFSSLTKRKRPLTTKPGSISIARHSYSRQAYSRSVPNTPTTTRTAFLHVSELAC</sequence>
<keyword evidence="2" id="KW-0472">Membrane</keyword>
<feature type="region of interest" description="Disordered" evidence="1">
    <location>
        <begin position="73"/>
        <end position="104"/>
    </location>
</feature>
<evidence type="ECO:0000313" key="3">
    <source>
        <dbReference type="EMBL" id="ORZ00833.1"/>
    </source>
</evidence>
<evidence type="ECO:0000256" key="2">
    <source>
        <dbReference type="SAM" id="Phobius"/>
    </source>
</evidence>
<dbReference type="AlphaFoldDB" id="A0A1X2HN52"/>
<feature type="transmembrane region" description="Helical" evidence="2">
    <location>
        <begin position="12"/>
        <end position="33"/>
    </location>
</feature>
<organism evidence="3 4">
    <name type="scientific">Syncephalastrum racemosum</name>
    <name type="common">Filamentous fungus</name>
    <dbReference type="NCBI Taxonomy" id="13706"/>
    <lineage>
        <taxon>Eukaryota</taxon>
        <taxon>Fungi</taxon>
        <taxon>Fungi incertae sedis</taxon>
        <taxon>Mucoromycota</taxon>
        <taxon>Mucoromycotina</taxon>
        <taxon>Mucoromycetes</taxon>
        <taxon>Mucorales</taxon>
        <taxon>Syncephalastraceae</taxon>
        <taxon>Syncephalastrum</taxon>
    </lineage>
</organism>
<keyword evidence="4" id="KW-1185">Reference proteome</keyword>
<comment type="caution">
    <text evidence="3">The sequence shown here is derived from an EMBL/GenBank/DDBJ whole genome shotgun (WGS) entry which is preliminary data.</text>
</comment>
<evidence type="ECO:0000313" key="4">
    <source>
        <dbReference type="Proteomes" id="UP000242180"/>
    </source>
</evidence>
<dbReference type="Proteomes" id="UP000242180">
    <property type="component" value="Unassembled WGS sequence"/>
</dbReference>
<dbReference type="OrthoDB" id="2284687at2759"/>
<gene>
    <name evidence="3" type="ORF">BCR43DRAFT_485875</name>
</gene>
<name>A0A1X2HN52_SYNRA</name>
<keyword evidence="2" id="KW-0812">Transmembrane</keyword>
<dbReference type="EMBL" id="MCGN01000002">
    <property type="protein sequence ID" value="ORZ00833.1"/>
    <property type="molecule type" value="Genomic_DNA"/>
</dbReference>
<dbReference type="InParanoid" id="A0A1X2HN52"/>
<protein>
    <submittedName>
        <fullName evidence="3">Uncharacterized protein</fullName>
    </submittedName>
</protein>